<dbReference type="AlphaFoldDB" id="A0A5B8XVX1"/>
<feature type="domain" description="Gfo/Idh/MocA-like oxidoreductase N-terminal" evidence="1">
    <location>
        <begin position="4"/>
        <end position="121"/>
    </location>
</feature>
<dbReference type="GO" id="GO:0000166">
    <property type="term" value="F:nucleotide binding"/>
    <property type="evidence" value="ECO:0007669"/>
    <property type="project" value="InterPro"/>
</dbReference>
<reference evidence="3 4" key="1">
    <citation type="submission" date="2019-08" db="EMBL/GenBank/DDBJ databases">
        <authorList>
            <person name="Liang Q."/>
        </authorList>
    </citation>
    <scope>NUCLEOTIDE SEQUENCE [LARGE SCALE GENOMIC DNA]</scope>
    <source>
        <strain evidence="3 4">V1718</strain>
    </source>
</reference>
<evidence type="ECO:0000259" key="1">
    <source>
        <dbReference type="Pfam" id="PF01408"/>
    </source>
</evidence>
<dbReference type="Pfam" id="PF22725">
    <property type="entry name" value="GFO_IDH_MocA_C3"/>
    <property type="match status" value="1"/>
</dbReference>
<accession>A0A5B8XVX1</accession>
<name>A0A5B8XVX1_9DELT</name>
<dbReference type="Pfam" id="PF01408">
    <property type="entry name" value="GFO_IDH_MocA"/>
    <property type="match status" value="1"/>
</dbReference>
<proteinExistence type="predicted"/>
<dbReference type="InterPro" id="IPR051317">
    <property type="entry name" value="Gfo/Idh/MocA_oxidoreduct"/>
</dbReference>
<dbReference type="RefSeq" id="WP_146962072.1">
    <property type="nucleotide sequence ID" value="NZ_CP042467.1"/>
</dbReference>
<dbReference type="Proteomes" id="UP000321595">
    <property type="component" value="Chromosome"/>
</dbReference>
<dbReference type="InterPro" id="IPR055170">
    <property type="entry name" value="GFO_IDH_MocA-like_dom"/>
</dbReference>
<protein>
    <submittedName>
        <fullName evidence="3">Gfo/Idh/MocA family oxidoreductase</fullName>
    </submittedName>
</protein>
<dbReference type="PANTHER" id="PTHR43708:SF8">
    <property type="entry name" value="OXIDOREDUCTASE"/>
    <property type="match status" value="1"/>
</dbReference>
<dbReference type="PANTHER" id="PTHR43708">
    <property type="entry name" value="CONSERVED EXPRESSED OXIDOREDUCTASE (EUROFUNG)"/>
    <property type="match status" value="1"/>
</dbReference>
<evidence type="ECO:0000313" key="3">
    <source>
        <dbReference type="EMBL" id="QED29078.1"/>
    </source>
</evidence>
<dbReference type="InterPro" id="IPR036291">
    <property type="entry name" value="NAD(P)-bd_dom_sf"/>
</dbReference>
<feature type="domain" description="GFO/IDH/MocA-like oxidoreductase" evidence="2">
    <location>
        <begin position="133"/>
        <end position="271"/>
    </location>
</feature>
<dbReference type="SUPFAM" id="SSF51735">
    <property type="entry name" value="NAD(P)-binding Rossmann-fold domains"/>
    <property type="match status" value="1"/>
</dbReference>
<evidence type="ECO:0000313" key="4">
    <source>
        <dbReference type="Proteomes" id="UP000321595"/>
    </source>
</evidence>
<dbReference type="Gene3D" id="3.30.360.10">
    <property type="entry name" value="Dihydrodipicolinate Reductase, domain 2"/>
    <property type="match status" value="1"/>
</dbReference>
<gene>
    <name evidence="3" type="ORF">FRD01_17900</name>
</gene>
<dbReference type="InterPro" id="IPR000683">
    <property type="entry name" value="Gfo/Idh/MocA-like_OxRdtase_N"/>
</dbReference>
<sequence>MARLRVGIVGAGSIADLHAKGYEHDNRAEIVAVCERDEDLAIRRALDWGARNYYTSFEEMLQNPNIDAIEIITPNHLHARQAIAALRAGKHVSVERPIATTIEEADAVIAAAQQSGKILQVFEPCLFYKPLLDARNLIDANEIGKPTSLRIGATIGKSVSGTWSFDAKDADAWRFNPELVGGSPMLYDIGYQSICISLFLIGSIEKIDVWQGHTKINEQFTLDAPTVAMWKHFQQECFGTLNYVYAPERKMRTPYHPIEFRITITGTRGEIDIIRNSDPTQMEAPVELRRDSRKVFYGQKNTAFEDSFHRATRNFVSACLGEEEPLLKGAEAKQLLILTLAYQEAFRRGRTVSLQQG</sequence>
<dbReference type="OrthoDB" id="9793050at2"/>
<organism evidence="3 4">
    <name type="scientific">Microvenator marinus</name>
    <dbReference type="NCBI Taxonomy" id="2600177"/>
    <lineage>
        <taxon>Bacteria</taxon>
        <taxon>Deltaproteobacteria</taxon>
        <taxon>Bradymonadales</taxon>
        <taxon>Microvenatoraceae</taxon>
        <taxon>Microvenator</taxon>
    </lineage>
</organism>
<dbReference type="EMBL" id="CP042467">
    <property type="protein sequence ID" value="QED29078.1"/>
    <property type="molecule type" value="Genomic_DNA"/>
</dbReference>
<keyword evidence="4" id="KW-1185">Reference proteome</keyword>
<evidence type="ECO:0000259" key="2">
    <source>
        <dbReference type="Pfam" id="PF22725"/>
    </source>
</evidence>
<dbReference type="KEGG" id="bbae:FRD01_17900"/>
<dbReference type="SUPFAM" id="SSF55347">
    <property type="entry name" value="Glyceraldehyde-3-phosphate dehydrogenase-like, C-terminal domain"/>
    <property type="match status" value="1"/>
</dbReference>
<dbReference type="Gene3D" id="3.40.50.720">
    <property type="entry name" value="NAD(P)-binding Rossmann-like Domain"/>
    <property type="match status" value="1"/>
</dbReference>